<dbReference type="GO" id="GO:0016705">
    <property type="term" value="F:oxidoreductase activity, acting on paired donors, with incorporation or reduction of molecular oxygen"/>
    <property type="evidence" value="ECO:0007669"/>
    <property type="project" value="InterPro"/>
</dbReference>
<keyword evidence="11" id="KW-0472">Membrane</keyword>
<evidence type="ECO:0000256" key="7">
    <source>
        <dbReference type="ARBA" id="ARBA00022989"/>
    </source>
</evidence>
<keyword evidence="10 12" id="KW-0503">Monooxygenase</keyword>
<dbReference type="PANTHER" id="PTHR47953">
    <property type="entry name" value="OS08G0105600 PROTEIN"/>
    <property type="match status" value="1"/>
</dbReference>
<comment type="similarity">
    <text evidence="3 12">Belongs to the cytochrome P450 family.</text>
</comment>
<evidence type="ECO:0000313" key="14">
    <source>
        <dbReference type="Proteomes" id="UP000237105"/>
    </source>
</evidence>
<dbReference type="STRING" id="3476.A0A2P5E5E2"/>
<protein>
    <submittedName>
        <fullName evidence="13">Cytochrome P</fullName>
    </submittedName>
</protein>
<comment type="caution">
    <text evidence="13">The sequence shown here is derived from an EMBL/GenBank/DDBJ whole genome shotgun (WGS) entry which is preliminary data.</text>
</comment>
<keyword evidence="9 12" id="KW-0408">Iron</keyword>
<evidence type="ECO:0000256" key="4">
    <source>
        <dbReference type="ARBA" id="ARBA00022617"/>
    </source>
</evidence>
<dbReference type="GO" id="GO:0020037">
    <property type="term" value="F:heme binding"/>
    <property type="evidence" value="ECO:0007669"/>
    <property type="project" value="InterPro"/>
</dbReference>
<keyword evidence="14" id="KW-1185">Reference proteome</keyword>
<name>A0A2P5E5E2_PARAD</name>
<dbReference type="InterPro" id="IPR001128">
    <property type="entry name" value="Cyt_P450"/>
</dbReference>
<dbReference type="Proteomes" id="UP000237105">
    <property type="component" value="Unassembled WGS sequence"/>
</dbReference>
<accession>A0A2P5E5E2</accession>
<keyword evidence="7" id="KW-1133">Transmembrane helix</keyword>
<dbReference type="GO" id="GO:0004497">
    <property type="term" value="F:monooxygenase activity"/>
    <property type="evidence" value="ECO:0007669"/>
    <property type="project" value="UniProtKB-KW"/>
</dbReference>
<evidence type="ECO:0000256" key="3">
    <source>
        <dbReference type="ARBA" id="ARBA00010617"/>
    </source>
</evidence>
<evidence type="ECO:0000256" key="10">
    <source>
        <dbReference type="ARBA" id="ARBA00023033"/>
    </source>
</evidence>
<evidence type="ECO:0000256" key="11">
    <source>
        <dbReference type="ARBA" id="ARBA00023136"/>
    </source>
</evidence>
<dbReference type="Gene3D" id="1.10.630.10">
    <property type="entry name" value="Cytochrome P450"/>
    <property type="match status" value="3"/>
</dbReference>
<comment type="cofactor">
    <cofactor evidence="1">
        <name>heme</name>
        <dbReference type="ChEBI" id="CHEBI:30413"/>
    </cofactor>
</comment>
<dbReference type="AlphaFoldDB" id="A0A2P5E5E2"/>
<evidence type="ECO:0000256" key="8">
    <source>
        <dbReference type="ARBA" id="ARBA00023002"/>
    </source>
</evidence>
<evidence type="ECO:0000256" key="9">
    <source>
        <dbReference type="ARBA" id="ARBA00023004"/>
    </source>
</evidence>
<comment type="subcellular location">
    <subcellularLocation>
        <location evidence="2">Membrane</location>
        <topology evidence="2">Single-pass membrane protein</topology>
    </subcellularLocation>
</comment>
<dbReference type="PANTHER" id="PTHR47953:SF19">
    <property type="entry name" value="OS06G0641600 PROTEIN"/>
    <property type="match status" value="1"/>
</dbReference>
<keyword evidence="8 12" id="KW-0560">Oxidoreductase</keyword>
<dbReference type="GO" id="GO:0005506">
    <property type="term" value="F:iron ion binding"/>
    <property type="evidence" value="ECO:0007669"/>
    <property type="project" value="InterPro"/>
</dbReference>
<evidence type="ECO:0000256" key="5">
    <source>
        <dbReference type="ARBA" id="ARBA00022692"/>
    </source>
</evidence>
<evidence type="ECO:0000256" key="2">
    <source>
        <dbReference type="ARBA" id="ARBA00004167"/>
    </source>
</evidence>
<keyword evidence="6 12" id="KW-0479">Metal-binding</keyword>
<evidence type="ECO:0000256" key="6">
    <source>
        <dbReference type="ARBA" id="ARBA00022723"/>
    </source>
</evidence>
<dbReference type="SUPFAM" id="SSF48264">
    <property type="entry name" value="Cytochrome P450"/>
    <property type="match status" value="1"/>
</dbReference>
<dbReference type="PROSITE" id="PS00086">
    <property type="entry name" value="CYTOCHROME_P450"/>
    <property type="match status" value="1"/>
</dbReference>
<sequence length="260" mass="28990">MDGVHIHHNSGSWQPSKAHRVISSLEAAREVLQKHEIVFAQRPSTLVVELFRSIREEDVRNLIESVYASKGLPINLRETFVSLTNAVTSRAAFGRKCRGQEEFISSTKETATIISGFDVADLFPSVKFLGVLTGMKPTVQRLHKKFEKILDEIIGSETTAITFEWAMAEVLRNPRVVEKAQAEGTNFEFLPFGAGRRMCPGISSASATVELVLAQLLYHFDRKLPNDAKPDELDMTETYGGTSRMRNDHYAVATPVQPSI</sequence>
<evidence type="ECO:0000256" key="1">
    <source>
        <dbReference type="ARBA" id="ARBA00001971"/>
    </source>
</evidence>
<dbReference type="InterPro" id="IPR052306">
    <property type="entry name" value="CYP450_71D"/>
</dbReference>
<evidence type="ECO:0000256" key="12">
    <source>
        <dbReference type="RuleBase" id="RU000461"/>
    </source>
</evidence>
<dbReference type="EMBL" id="JXTB01000001">
    <property type="protein sequence ID" value="PON80751.1"/>
    <property type="molecule type" value="Genomic_DNA"/>
</dbReference>
<reference evidence="14" key="1">
    <citation type="submission" date="2016-06" db="EMBL/GenBank/DDBJ databases">
        <title>Parallel loss of symbiosis genes in relatives of nitrogen-fixing non-legume Parasponia.</title>
        <authorList>
            <person name="Van Velzen R."/>
            <person name="Holmer R."/>
            <person name="Bu F."/>
            <person name="Rutten L."/>
            <person name="Van Zeijl A."/>
            <person name="Liu W."/>
            <person name="Santuari L."/>
            <person name="Cao Q."/>
            <person name="Sharma T."/>
            <person name="Shen D."/>
            <person name="Roswanjaya Y."/>
            <person name="Wardhani T."/>
            <person name="Kalhor M.S."/>
            <person name="Jansen J."/>
            <person name="Van den Hoogen J."/>
            <person name="Gungor B."/>
            <person name="Hartog M."/>
            <person name="Hontelez J."/>
            <person name="Verver J."/>
            <person name="Yang W.-C."/>
            <person name="Schijlen E."/>
            <person name="Repin R."/>
            <person name="Schilthuizen M."/>
            <person name="Schranz E."/>
            <person name="Heidstra R."/>
            <person name="Miyata K."/>
            <person name="Fedorova E."/>
            <person name="Kohlen W."/>
            <person name="Bisseling T."/>
            <person name="Smit S."/>
            <person name="Geurts R."/>
        </authorList>
    </citation>
    <scope>NUCLEOTIDE SEQUENCE [LARGE SCALE GENOMIC DNA]</scope>
    <source>
        <strain evidence="14">cv. WU1-14</strain>
    </source>
</reference>
<dbReference type="GO" id="GO:0016020">
    <property type="term" value="C:membrane"/>
    <property type="evidence" value="ECO:0007669"/>
    <property type="project" value="UniProtKB-SubCell"/>
</dbReference>
<keyword evidence="4 12" id="KW-0349">Heme</keyword>
<proteinExistence type="inferred from homology"/>
<gene>
    <name evidence="13" type="ORF">PanWU01x14_003070</name>
</gene>
<dbReference type="InterPro" id="IPR017972">
    <property type="entry name" value="Cyt_P450_CS"/>
</dbReference>
<keyword evidence="5" id="KW-0812">Transmembrane</keyword>
<evidence type="ECO:0000313" key="13">
    <source>
        <dbReference type="EMBL" id="PON80751.1"/>
    </source>
</evidence>
<organism evidence="13 14">
    <name type="scientific">Parasponia andersonii</name>
    <name type="common">Sponia andersonii</name>
    <dbReference type="NCBI Taxonomy" id="3476"/>
    <lineage>
        <taxon>Eukaryota</taxon>
        <taxon>Viridiplantae</taxon>
        <taxon>Streptophyta</taxon>
        <taxon>Embryophyta</taxon>
        <taxon>Tracheophyta</taxon>
        <taxon>Spermatophyta</taxon>
        <taxon>Magnoliopsida</taxon>
        <taxon>eudicotyledons</taxon>
        <taxon>Gunneridae</taxon>
        <taxon>Pentapetalae</taxon>
        <taxon>rosids</taxon>
        <taxon>fabids</taxon>
        <taxon>Rosales</taxon>
        <taxon>Cannabaceae</taxon>
        <taxon>Parasponia</taxon>
    </lineage>
</organism>
<dbReference type="Pfam" id="PF00067">
    <property type="entry name" value="p450"/>
    <property type="match status" value="1"/>
</dbReference>
<dbReference type="InterPro" id="IPR036396">
    <property type="entry name" value="Cyt_P450_sf"/>
</dbReference>
<dbReference type="OrthoDB" id="2789670at2759"/>